<evidence type="ECO:0000313" key="2">
    <source>
        <dbReference type="Proteomes" id="UP000249619"/>
    </source>
</evidence>
<keyword evidence="2" id="KW-1185">Reference proteome</keyword>
<proteinExistence type="predicted"/>
<protein>
    <submittedName>
        <fullName evidence="1">Indole-diterpene biosynthesis protein PaxU</fullName>
    </submittedName>
</protein>
<evidence type="ECO:0000313" key="1">
    <source>
        <dbReference type="EMBL" id="RAR06436.1"/>
    </source>
</evidence>
<name>A0A364MXG6_STELY</name>
<dbReference type="Pfam" id="PF05705">
    <property type="entry name" value="DUF829"/>
    <property type="match status" value="1"/>
</dbReference>
<accession>A0A364MXG6</accession>
<dbReference type="Proteomes" id="UP000249619">
    <property type="component" value="Unassembled WGS sequence"/>
</dbReference>
<dbReference type="AlphaFoldDB" id="A0A364MXG6"/>
<dbReference type="InterPro" id="IPR008547">
    <property type="entry name" value="DUF829_TMEM53"/>
</dbReference>
<reference evidence="2" key="1">
    <citation type="submission" date="2018-05" db="EMBL/GenBank/DDBJ databases">
        <title>Draft genome sequence of Stemphylium lycopersici strain CIDEFI 213.</title>
        <authorList>
            <person name="Medina R."/>
            <person name="Franco M.E.E."/>
            <person name="Lucentini C.G."/>
            <person name="Saparrat M.C.N."/>
            <person name="Balatti P.A."/>
        </authorList>
    </citation>
    <scope>NUCLEOTIDE SEQUENCE [LARGE SCALE GENOMIC DNA]</scope>
    <source>
        <strain evidence="2">CIDEFI 213</strain>
    </source>
</reference>
<dbReference type="EMBL" id="QGDH01000115">
    <property type="protein sequence ID" value="RAR06436.1"/>
    <property type="molecule type" value="Genomic_DNA"/>
</dbReference>
<gene>
    <name evidence="1" type="ORF">DDE83_006922</name>
</gene>
<sequence length="127" mass="13345">MEPPSPLPPPSQSASSSPLADFQRIGHNTFLWTPSSYHANPSPETPLILVFSWNGAALKHIAKYTSTYQALFPHARILLVTSTPATAAAAATSYATASPTAAATKSTPLPKHGKPAIATPSPFAYTF</sequence>
<dbReference type="OrthoDB" id="77878at2759"/>
<organism evidence="1 2">
    <name type="scientific">Stemphylium lycopersici</name>
    <name type="common">Tomato gray leaf spot disease fungus</name>
    <name type="synonym">Thyrospora lycopersici</name>
    <dbReference type="NCBI Taxonomy" id="183478"/>
    <lineage>
        <taxon>Eukaryota</taxon>
        <taxon>Fungi</taxon>
        <taxon>Dikarya</taxon>
        <taxon>Ascomycota</taxon>
        <taxon>Pezizomycotina</taxon>
        <taxon>Dothideomycetes</taxon>
        <taxon>Pleosporomycetidae</taxon>
        <taxon>Pleosporales</taxon>
        <taxon>Pleosporineae</taxon>
        <taxon>Pleosporaceae</taxon>
        <taxon>Stemphylium</taxon>
    </lineage>
</organism>
<comment type="caution">
    <text evidence="1">The sequence shown here is derived from an EMBL/GenBank/DDBJ whole genome shotgun (WGS) entry which is preliminary data.</text>
</comment>